<evidence type="ECO:0000256" key="3">
    <source>
        <dbReference type="ARBA" id="ARBA00022448"/>
    </source>
</evidence>
<evidence type="ECO:0000256" key="9">
    <source>
        <dbReference type="SAM" id="Phobius"/>
    </source>
</evidence>
<evidence type="ECO:0000313" key="11">
    <source>
        <dbReference type="Proteomes" id="UP001240250"/>
    </source>
</evidence>
<keyword evidence="3" id="KW-0813">Transport</keyword>
<dbReference type="EMBL" id="JAUSVM010000001">
    <property type="protein sequence ID" value="MDQ0425087.1"/>
    <property type="molecule type" value="Genomic_DNA"/>
</dbReference>
<feature type="compositionally biased region" description="Basic and acidic residues" evidence="8">
    <location>
        <begin position="90"/>
        <end position="130"/>
    </location>
</feature>
<dbReference type="PANTHER" id="PTHR34702">
    <property type="entry name" value="NA(+)/H(+) ANTIPORTER SUBUNIT F1"/>
    <property type="match status" value="1"/>
</dbReference>
<comment type="caution">
    <text evidence="10">The sequence shown here is derived from an EMBL/GenBank/DDBJ whole genome shotgun (WGS) entry which is preliminary data.</text>
</comment>
<comment type="similarity">
    <text evidence="2">Belongs to the CPA3 antiporters (TC 2.A.63) subunit F family.</text>
</comment>
<proteinExistence type="inferred from homology"/>
<keyword evidence="7 9" id="KW-0472">Membrane</keyword>
<evidence type="ECO:0000256" key="8">
    <source>
        <dbReference type="SAM" id="MobiDB-lite"/>
    </source>
</evidence>
<organism evidence="10 11">
    <name type="scientific">Cellulomonas iranensis</name>
    <dbReference type="NCBI Taxonomy" id="76862"/>
    <lineage>
        <taxon>Bacteria</taxon>
        <taxon>Bacillati</taxon>
        <taxon>Actinomycetota</taxon>
        <taxon>Actinomycetes</taxon>
        <taxon>Micrococcales</taxon>
        <taxon>Cellulomonadaceae</taxon>
        <taxon>Cellulomonas</taxon>
    </lineage>
</organism>
<evidence type="ECO:0000256" key="5">
    <source>
        <dbReference type="ARBA" id="ARBA00022692"/>
    </source>
</evidence>
<evidence type="ECO:0000256" key="1">
    <source>
        <dbReference type="ARBA" id="ARBA00004651"/>
    </source>
</evidence>
<dbReference type="PANTHER" id="PTHR34702:SF1">
    <property type="entry name" value="NA(+)_H(+) ANTIPORTER SUBUNIT F"/>
    <property type="match status" value="1"/>
</dbReference>
<keyword evidence="11" id="KW-1185">Reference proteome</keyword>
<feature type="transmembrane region" description="Helical" evidence="9">
    <location>
        <begin position="36"/>
        <end position="56"/>
    </location>
</feature>
<gene>
    <name evidence="10" type="ORF">JO380_001468</name>
</gene>
<protein>
    <submittedName>
        <fullName evidence="10">Multicomponent Na+:H+ antiporter subunit F</fullName>
    </submittedName>
</protein>
<feature type="region of interest" description="Disordered" evidence="8">
    <location>
        <begin position="89"/>
        <end position="178"/>
    </location>
</feature>
<sequence length="178" mass="19001">MTVFDVVVLVCAALLTVGATLAVIRAERGPSMLDRTIALDIVVTTVIAGVALYAAVFRRADVVPLLVVLSLVGFVGSVTVARFAAVEPEGEGRVRTREEVAAEEAEKRRLEQEELAERRARRRAALEAARDAVPAAATGPDRDASEPATEPVPESARDTVEDEPDPEHHGGPADEETR</sequence>
<comment type="subcellular location">
    <subcellularLocation>
        <location evidence="1">Cell membrane</location>
        <topology evidence="1">Multi-pass membrane protein</topology>
    </subcellularLocation>
</comment>
<evidence type="ECO:0000313" key="10">
    <source>
        <dbReference type="EMBL" id="MDQ0425087.1"/>
    </source>
</evidence>
<keyword evidence="5 9" id="KW-0812">Transmembrane</keyword>
<evidence type="ECO:0000256" key="7">
    <source>
        <dbReference type="ARBA" id="ARBA00023136"/>
    </source>
</evidence>
<evidence type="ECO:0000256" key="2">
    <source>
        <dbReference type="ARBA" id="ARBA00009212"/>
    </source>
</evidence>
<feature type="compositionally biased region" description="Basic and acidic residues" evidence="8">
    <location>
        <begin position="166"/>
        <end position="178"/>
    </location>
</feature>
<keyword evidence="4" id="KW-1003">Cell membrane</keyword>
<dbReference type="RefSeq" id="WP_046529839.1">
    <property type="nucleotide sequence ID" value="NZ_JAGIBB010000020.1"/>
</dbReference>
<name>A0ABU0GI86_9CELL</name>
<keyword evidence="6 9" id="KW-1133">Transmembrane helix</keyword>
<evidence type="ECO:0000256" key="4">
    <source>
        <dbReference type="ARBA" id="ARBA00022475"/>
    </source>
</evidence>
<accession>A0ABU0GI86</accession>
<evidence type="ECO:0000256" key="6">
    <source>
        <dbReference type="ARBA" id="ARBA00022989"/>
    </source>
</evidence>
<dbReference type="Proteomes" id="UP001240250">
    <property type="component" value="Unassembled WGS sequence"/>
</dbReference>
<feature type="transmembrane region" description="Helical" evidence="9">
    <location>
        <begin position="6"/>
        <end position="24"/>
    </location>
</feature>
<dbReference type="InterPro" id="IPR007208">
    <property type="entry name" value="MrpF/PhaF-like"/>
</dbReference>
<reference evidence="10 11" key="1">
    <citation type="submission" date="2023-07" db="EMBL/GenBank/DDBJ databases">
        <title>Sequencing the genomes of 1000 actinobacteria strains.</title>
        <authorList>
            <person name="Klenk H.-P."/>
        </authorList>
    </citation>
    <scope>NUCLEOTIDE SEQUENCE [LARGE SCALE GENOMIC DNA]</scope>
    <source>
        <strain evidence="10 11">DSM 14785</strain>
    </source>
</reference>
<dbReference type="Pfam" id="PF04066">
    <property type="entry name" value="MrpF_PhaF"/>
    <property type="match status" value="1"/>
</dbReference>
<feature type="transmembrane region" description="Helical" evidence="9">
    <location>
        <begin position="62"/>
        <end position="85"/>
    </location>
</feature>